<evidence type="ECO:0000256" key="2">
    <source>
        <dbReference type="ARBA" id="ARBA00010835"/>
    </source>
</evidence>
<reference evidence="8" key="1">
    <citation type="submission" date="2021-01" db="UniProtKB">
        <authorList>
            <consortium name="EnsemblMetazoa"/>
        </authorList>
    </citation>
    <scope>IDENTIFICATION</scope>
</reference>
<evidence type="ECO:0000256" key="6">
    <source>
        <dbReference type="SAM" id="MobiDB-lite"/>
    </source>
</evidence>
<accession>A0A7M7KLR3</accession>
<dbReference type="PANTHER" id="PTHR46203">
    <property type="entry name" value="PROBABLE PEPTIDE CHAIN RELEASE FACTOR C12ORF65"/>
    <property type="match status" value="1"/>
</dbReference>
<evidence type="ECO:0000313" key="9">
    <source>
        <dbReference type="Proteomes" id="UP000594260"/>
    </source>
</evidence>
<dbReference type="InterPro" id="IPR045853">
    <property type="entry name" value="Pep_chain_release_fac_I_sf"/>
</dbReference>
<dbReference type="GO" id="GO:0005739">
    <property type="term" value="C:mitochondrion"/>
    <property type="evidence" value="ECO:0007669"/>
    <property type="project" value="UniProtKB-SubCell"/>
</dbReference>
<dbReference type="InterPro" id="IPR000352">
    <property type="entry name" value="Pep_chain_release_fac_I"/>
</dbReference>
<proteinExistence type="inferred from homology"/>
<dbReference type="PANTHER" id="PTHR46203:SF1">
    <property type="entry name" value="MITOCHONDRIAL TRANSLATION RELEASE FACTOR IN RESCUE"/>
    <property type="match status" value="1"/>
</dbReference>
<dbReference type="GeneID" id="111253548"/>
<dbReference type="OrthoDB" id="277888at2759"/>
<evidence type="ECO:0000259" key="7">
    <source>
        <dbReference type="Pfam" id="PF00472"/>
    </source>
</evidence>
<protein>
    <recommendedName>
        <fullName evidence="7">Prokaryotic-type class I peptide chain release factors domain-containing protein</fullName>
    </recommendedName>
</protein>
<keyword evidence="3" id="KW-0809">Transit peptide</keyword>
<feature type="domain" description="Prokaryotic-type class I peptide chain release factors" evidence="7">
    <location>
        <begin position="42"/>
        <end position="139"/>
    </location>
</feature>
<evidence type="ECO:0000256" key="5">
    <source>
        <dbReference type="SAM" id="Coils"/>
    </source>
</evidence>
<comment type="similarity">
    <text evidence="2">Belongs to the prokaryotic/mitochondrial release factor family.</text>
</comment>
<keyword evidence="5" id="KW-0175">Coiled coil</keyword>
<dbReference type="KEGG" id="vde:111253548"/>
<dbReference type="OMA" id="THTIVRC"/>
<keyword evidence="9" id="KW-1185">Reference proteome</keyword>
<comment type="subcellular location">
    <subcellularLocation>
        <location evidence="1">Mitochondrion</location>
    </subcellularLocation>
</comment>
<evidence type="ECO:0000256" key="3">
    <source>
        <dbReference type="ARBA" id="ARBA00022946"/>
    </source>
</evidence>
<dbReference type="AlphaFoldDB" id="A0A7M7KLR3"/>
<evidence type="ECO:0000313" key="8">
    <source>
        <dbReference type="EnsemblMetazoa" id="XP_022668838"/>
    </source>
</evidence>
<dbReference type="GO" id="GO:0003747">
    <property type="term" value="F:translation release factor activity"/>
    <property type="evidence" value="ECO:0007669"/>
    <property type="project" value="InterPro"/>
</dbReference>
<dbReference type="FunCoup" id="A0A7M7KLR3">
    <property type="interactions" value="786"/>
</dbReference>
<organism evidence="8 9">
    <name type="scientific">Varroa destructor</name>
    <name type="common">Honeybee mite</name>
    <dbReference type="NCBI Taxonomy" id="109461"/>
    <lineage>
        <taxon>Eukaryota</taxon>
        <taxon>Metazoa</taxon>
        <taxon>Ecdysozoa</taxon>
        <taxon>Arthropoda</taxon>
        <taxon>Chelicerata</taxon>
        <taxon>Arachnida</taxon>
        <taxon>Acari</taxon>
        <taxon>Parasitiformes</taxon>
        <taxon>Mesostigmata</taxon>
        <taxon>Gamasina</taxon>
        <taxon>Dermanyssoidea</taxon>
        <taxon>Varroidae</taxon>
        <taxon>Varroa</taxon>
    </lineage>
</organism>
<evidence type="ECO:0000256" key="1">
    <source>
        <dbReference type="ARBA" id="ARBA00004173"/>
    </source>
</evidence>
<dbReference type="SUPFAM" id="SSF75620">
    <property type="entry name" value="Release factor"/>
    <property type="match status" value="1"/>
</dbReference>
<dbReference type="Proteomes" id="UP000594260">
    <property type="component" value="Unplaced"/>
</dbReference>
<dbReference type="RefSeq" id="XP_022668838.1">
    <property type="nucleotide sequence ID" value="XM_022813103.1"/>
</dbReference>
<dbReference type="Gene3D" id="3.30.160.20">
    <property type="match status" value="1"/>
</dbReference>
<feature type="region of interest" description="Disordered" evidence="6">
    <location>
        <begin position="151"/>
        <end position="188"/>
    </location>
</feature>
<feature type="coiled-coil region" evidence="5">
    <location>
        <begin position="113"/>
        <end position="151"/>
    </location>
</feature>
<sequence length="188" mass="21520">MGTTIRALLSLLPLNQSPAGLWTKSLSYRTKVTIDKSRVPVLNEDELEEQFVKGTGPGGQSVNKSVNCVVLCHVPTHTIVRCHQSRLLHENRKYARKMLVEKLDDLWNGEMSVRRQKERIEKNKKIKMEAKNRKNREKKKLAKALAELAVKEGTLSSEEHARGQSAQRGDYEEYGHNPWERKPHKSPS</sequence>
<dbReference type="InParanoid" id="A0A7M7KLR3"/>
<dbReference type="InterPro" id="IPR052405">
    <property type="entry name" value="Mito_Transl_Release_Factor"/>
</dbReference>
<name>A0A7M7KLR3_VARDE</name>
<evidence type="ECO:0000256" key="4">
    <source>
        <dbReference type="ARBA" id="ARBA00023128"/>
    </source>
</evidence>
<keyword evidence="4" id="KW-0496">Mitochondrion</keyword>
<dbReference type="EnsemblMetazoa" id="XM_022813103">
    <property type="protein sequence ID" value="XP_022668838"/>
    <property type="gene ID" value="LOC111253548"/>
</dbReference>
<dbReference type="Pfam" id="PF00472">
    <property type="entry name" value="RF-1"/>
    <property type="match status" value="1"/>
</dbReference>
<feature type="compositionally biased region" description="Basic and acidic residues" evidence="6">
    <location>
        <begin position="169"/>
        <end position="181"/>
    </location>
</feature>